<dbReference type="EMBL" id="CP098251">
    <property type="protein sequence ID" value="WAV90913.1"/>
    <property type="molecule type" value="Genomic_DNA"/>
</dbReference>
<dbReference type="PRINTS" id="PR00934">
    <property type="entry name" value="XHISDIPTASE"/>
</dbReference>
<dbReference type="PANTHER" id="PTHR43501">
    <property type="entry name" value="CYTOSOL NON-SPECIFIC DIPEPTIDASE"/>
    <property type="match status" value="1"/>
</dbReference>
<keyword evidence="4" id="KW-0479">Metal-binding</keyword>
<evidence type="ECO:0000256" key="13">
    <source>
        <dbReference type="ARBA" id="ARBA00061423"/>
    </source>
</evidence>
<comment type="cofactor">
    <cofactor evidence="1">
        <name>Co(2+)</name>
        <dbReference type="ChEBI" id="CHEBI:48828"/>
    </cofactor>
</comment>
<evidence type="ECO:0000256" key="11">
    <source>
        <dbReference type="ARBA" id="ARBA00038976"/>
    </source>
</evidence>
<evidence type="ECO:0000256" key="15">
    <source>
        <dbReference type="ARBA" id="ARBA00075285"/>
    </source>
</evidence>
<evidence type="ECO:0000256" key="9">
    <source>
        <dbReference type="ARBA" id="ARBA00023285"/>
    </source>
</evidence>
<comment type="cofactor">
    <cofactor evidence="2">
        <name>Zn(2+)</name>
        <dbReference type="ChEBI" id="CHEBI:29105"/>
    </cofactor>
</comment>
<dbReference type="Proteomes" id="UP001164819">
    <property type="component" value="Chromosome"/>
</dbReference>
<dbReference type="GO" id="GO:0005829">
    <property type="term" value="C:cytosol"/>
    <property type="evidence" value="ECO:0007669"/>
    <property type="project" value="TreeGrafter"/>
</dbReference>
<keyword evidence="6" id="KW-0862">Zinc</keyword>
<dbReference type="FunFam" id="3.40.630.10:FF:000018">
    <property type="entry name" value="Aminoacyl-histidine dipeptidase PepD"/>
    <property type="match status" value="1"/>
</dbReference>
<proteinExistence type="inferred from homology"/>
<name>A0A9E9NSQ4_9BURK</name>
<evidence type="ECO:0000256" key="8">
    <source>
        <dbReference type="ARBA" id="ARBA00023049"/>
    </source>
</evidence>
<evidence type="ECO:0000256" key="3">
    <source>
        <dbReference type="ARBA" id="ARBA00022670"/>
    </source>
</evidence>
<evidence type="ECO:0000313" key="20">
    <source>
        <dbReference type="EMBL" id="WAV90913.1"/>
    </source>
</evidence>
<evidence type="ECO:0000256" key="17">
    <source>
        <dbReference type="ARBA" id="ARBA00077688"/>
    </source>
</evidence>
<keyword evidence="5" id="KW-0378">Hydrolase</keyword>
<evidence type="ECO:0000256" key="7">
    <source>
        <dbReference type="ARBA" id="ARBA00022997"/>
    </source>
</evidence>
<protein>
    <recommendedName>
        <fullName evidence="14">Cytosol non-specific dipeptidase</fullName>
        <ecNumber evidence="11">3.4.13.18</ecNumber>
    </recommendedName>
    <alternativeName>
        <fullName evidence="17">Aminoacyl-histidine dipeptidase</fullName>
    </alternativeName>
    <alternativeName>
        <fullName evidence="16">Beta-alanyl-histidine dipeptidase</fullName>
    </alternativeName>
    <alternativeName>
        <fullName evidence="15">Carnosinase</fullName>
    </alternativeName>
    <alternativeName>
        <fullName evidence="12">Peptidase D</fullName>
    </alternativeName>
    <alternativeName>
        <fullName evidence="18">Xaa-His dipeptidase</fullName>
    </alternativeName>
</protein>
<evidence type="ECO:0000256" key="16">
    <source>
        <dbReference type="ARBA" id="ARBA00076004"/>
    </source>
</evidence>
<dbReference type="Pfam" id="PF01546">
    <property type="entry name" value="Peptidase_M20"/>
    <property type="match status" value="1"/>
</dbReference>
<dbReference type="PIRSF" id="PIRSF016599">
    <property type="entry name" value="Xaa-His_dipept"/>
    <property type="match status" value="1"/>
</dbReference>
<keyword evidence="8" id="KW-0482">Metalloprotease</keyword>
<accession>A0A9E9NSQ4</accession>
<dbReference type="InterPro" id="IPR011650">
    <property type="entry name" value="Peptidase_M20_dimer"/>
</dbReference>
<evidence type="ECO:0000259" key="19">
    <source>
        <dbReference type="Pfam" id="PF07687"/>
    </source>
</evidence>
<feature type="domain" description="Peptidase M20 dimerisation" evidence="19">
    <location>
        <begin position="218"/>
        <end position="300"/>
    </location>
</feature>
<evidence type="ECO:0000256" key="4">
    <source>
        <dbReference type="ARBA" id="ARBA00022723"/>
    </source>
</evidence>
<dbReference type="FunFam" id="3.40.630.10:FF:000015">
    <property type="entry name" value="Aminoacyl-histidine dipeptidase PepD"/>
    <property type="match status" value="1"/>
</dbReference>
<dbReference type="EC" id="3.4.13.18" evidence="11"/>
<dbReference type="InterPro" id="IPR002933">
    <property type="entry name" value="Peptidase_M20"/>
</dbReference>
<comment type="similarity">
    <text evidence="13">Belongs to the peptidase M20C family.</text>
</comment>
<evidence type="ECO:0000256" key="6">
    <source>
        <dbReference type="ARBA" id="ARBA00022833"/>
    </source>
</evidence>
<reference evidence="20" key="1">
    <citation type="journal article" date="2022" name="Front. Microbiol.">
        <title>New perspectives on an old grouping: The genomic and phenotypic variability of Oxalobacter formigenes and the implications for calcium oxalate stone prevention.</title>
        <authorList>
            <person name="Chmiel J.A."/>
            <person name="Carr C."/>
            <person name="Stuivenberg G.A."/>
            <person name="Venema R."/>
            <person name="Chanyi R.M."/>
            <person name="Al K.F."/>
            <person name="Giguere D."/>
            <person name="Say H."/>
            <person name="Akouris P.P."/>
            <person name="Dominguez Romero S.A."/>
            <person name="Kwong A."/>
            <person name="Tai V."/>
            <person name="Koval S.F."/>
            <person name="Razvi H."/>
            <person name="Bjazevic J."/>
            <person name="Burton J.P."/>
        </authorList>
    </citation>
    <scope>NUCLEOTIDE SEQUENCE</scope>
    <source>
        <strain evidence="20">OxK</strain>
    </source>
</reference>
<dbReference type="Pfam" id="PF07687">
    <property type="entry name" value="M20_dimer"/>
    <property type="match status" value="1"/>
</dbReference>
<dbReference type="AlphaFoldDB" id="A0A9E9NSQ4"/>
<gene>
    <name evidence="20" type="ORF">NB646_08785</name>
</gene>
<comment type="catalytic activity">
    <reaction evidence="10">
        <text>Hydrolysis of dipeptides, preferentially hydrophobic dipeptides including prolyl amino acids.</text>
        <dbReference type="EC" id="3.4.13.18"/>
    </reaction>
</comment>
<evidence type="ECO:0000256" key="2">
    <source>
        <dbReference type="ARBA" id="ARBA00001947"/>
    </source>
</evidence>
<dbReference type="InterPro" id="IPR036264">
    <property type="entry name" value="Bact_exopeptidase_dim_dom"/>
</dbReference>
<dbReference type="GO" id="GO:0006508">
    <property type="term" value="P:proteolysis"/>
    <property type="evidence" value="ECO:0007669"/>
    <property type="project" value="UniProtKB-KW"/>
</dbReference>
<dbReference type="SUPFAM" id="SSF53187">
    <property type="entry name" value="Zn-dependent exopeptidases"/>
    <property type="match status" value="1"/>
</dbReference>
<evidence type="ECO:0000256" key="14">
    <source>
        <dbReference type="ARBA" id="ARBA00071271"/>
    </source>
</evidence>
<dbReference type="PANTHER" id="PTHR43501:SF1">
    <property type="entry name" value="CYTOSOL NON-SPECIFIC DIPEPTIDASE"/>
    <property type="match status" value="1"/>
</dbReference>
<dbReference type="Gene3D" id="3.40.630.10">
    <property type="entry name" value="Zn peptidases"/>
    <property type="match status" value="2"/>
</dbReference>
<keyword evidence="9" id="KW-0170">Cobalt</keyword>
<dbReference type="InterPro" id="IPR001160">
    <property type="entry name" value="Peptidase_M20C"/>
</dbReference>
<evidence type="ECO:0000256" key="5">
    <source>
        <dbReference type="ARBA" id="ARBA00022801"/>
    </source>
</evidence>
<dbReference type="NCBIfam" id="TIGR01893">
    <property type="entry name" value="aa-his-dipept"/>
    <property type="match status" value="1"/>
</dbReference>
<evidence type="ECO:0000256" key="10">
    <source>
        <dbReference type="ARBA" id="ARBA00036421"/>
    </source>
</evidence>
<dbReference type="RefSeq" id="WP_269315799.1">
    <property type="nucleotide sequence ID" value="NZ_CP098251.1"/>
</dbReference>
<keyword evidence="7" id="KW-0224">Dipeptidase</keyword>
<evidence type="ECO:0000256" key="12">
    <source>
        <dbReference type="ARBA" id="ARBA00044252"/>
    </source>
</evidence>
<dbReference type="CDD" id="cd03890">
    <property type="entry name" value="M20_pepD"/>
    <property type="match status" value="1"/>
</dbReference>
<organism evidence="20">
    <name type="scientific">Oxalobacter aliiformigenes</name>
    <dbReference type="NCBI Taxonomy" id="2946593"/>
    <lineage>
        <taxon>Bacteria</taxon>
        <taxon>Pseudomonadati</taxon>
        <taxon>Pseudomonadota</taxon>
        <taxon>Betaproteobacteria</taxon>
        <taxon>Burkholderiales</taxon>
        <taxon>Oxalobacteraceae</taxon>
        <taxon>Oxalobacter</taxon>
    </lineage>
</organism>
<dbReference type="GO" id="GO:0070573">
    <property type="term" value="F:metallodipeptidase activity"/>
    <property type="evidence" value="ECO:0007669"/>
    <property type="project" value="TreeGrafter"/>
</dbReference>
<keyword evidence="3" id="KW-0645">Protease</keyword>
<evidence type="ECO:0000256" key="1">
    <source>
        <dbReference type="ARBA" id="ARBA00001941"/>
    </source>
</evidence>
<sequence>MTNASQQQDFPFRGLKPESVWKHFAALCRIPRQSKHEGPVKDYLRKWATGQGLVNFIDAGGNLVIRKPASPGRENAPGIILQAHLDMVCQKNDSSTHDFSRDPIHATVRGNLVLSENTTLGADDGIGVALALAVLDDNSLVHGPLEALLTVDEEEGMGGANKLATDVLQGKILLNLDSETWGDFCLGCAGGMDVLVRRAGHPETFPAGWQAVQIDITGLRGGHSGINIHEGRGNAIKLLARILHSLQNRFPVCLSTLTGGTARNALPREASAIIGVQPQNTASLNDLLQQWQTLIRQELAGVDENIRIGWKPVTAGQIMSSDDQRVWLHSLHAAPHGIWRMSVSAPGSPETSNNLGTVNLQPDSGSCTFMVRSTIESACHALAEEIASLFALSGIQIRKENAYPGWAPDLSSPLLALCRKIYKQEFGSEPATHIIHAGLECGILKSKYPDLDIISFGPTIHSPHAPGESVEIDTVENCWRLLKALLNAIE</sequence>
<dbReference type="GO" id="GO:0046872">
    <property type="term" value="F:metal ion binding"/>
    <property type="evidence" value="ECO:0007669"/>
    <property type="project" value="UniProtKB-KW"/>
</dbReference>
<dbReference type="SUPFAM" id="SSF55031">
    <property type="entry name" value="Bacterial exopeptidase dimerisation domain"/>
    <property type="match status" value="1"/>
</dbReference>
<evidence type="ECO:0000256" key="18">
    <source>
        <dbReference type="ARBA" id="ARBA00078074"/>
    </source>
</evidence>